<reference evidence="3 4" key="1">
    <citation type="submission" date="2019-06" db="EMBL/GenBank/DDBJ databases">
        <title>Sequencing the genomes of 1000 actinobacteria strains.</title>
        <authorList>
            <person name="Klenk H.-P."/>
        </authorList>
    </citation>
    <scope>NUCLEOTIDE SEQUENCE [LARGE SCALE GENOMIC DNA]</scope>
    <source>
        <strain evidence="3 4">DSM 44826</strain>
    </source>
</reference>
<dbReference type="AlphaFoldDB" id="A0A561UIB8"/>
<dbReference type="Proteomes" id="UP000317940">
    <property type="component" value="Unassembled WGS sequence"/>
</dbReference>
<keyword evidence="4" id="KW-1185">Reference proteome</keyword>
<name>A0A561UIB8_9ACTN</name>
<accession>A0A561UIB8</accession>
<evidence type="ECO:0000313" key="4">
    <source>
        <dbReference type="Proteomes" id="UP000317940"/>
    </source>
</evidence>
<dbReference type="GO" id="GO:0016787">
    <property type="term" value="F:hydrolase activity"/>
    <property type="evidence" value="ECO:0007669"/>
    <property type="project" value="UniProtKB-KW"/>
</dbReference>
<evidence type="ECO:0000259" key="2">
    <source>
        <dbReference type="Pfam" id="PF00144"/>
    </source>
</evidence>
<keyword evidence="1" id="KW-0378">Hydrolase</keyword>
<feature type="domain" description="Beta-lactamase-related" evidence="2">
    <location>
        <begin position="38"/>
        <end position="332"/>
    </location>
</feature>
<dbReference type="SUPFAM" id="SSF56601">
    <property type="entry name" value="beta-lactamase/transpeptidase-like"/>
    <property type="match status" value="1"/>
</dbReference>
<proteinExistence type="predicted"/>
<dbReference type="InterPro" id="IPR012338">
    <property type="entry name" value="Beta-lactam/transpept-like"/>
</dbReference>
<dbReference type="Pfam" id="PF00144">
    <property type="entry name" value="Beta-lactamase"/>
    <property type="match status" value="1"/>
</dbReference>
<dbReference type="InterPro" id="IPR050789">
    <property type="entry name" value="Diverse_Enzym_Activities"/>
</dbReference>
<dbReference type="EMBL" id="VIWT01000001">
    <property type="protein sequence ID" value="TWF99089.1"/>
    <property type="molecule type" value="Genomic_DNA"/>
</dbReference>
<dbReference type="Gene3D" id="3.40.710.10">
    <property type="entry name" value="DD-peptidase/beta-lactamase superfamily"/>
    <property type="match status" value="1"/>
</dbReference>
<dbReference type="RefSeq" id="WP_246213529.1">
    <property type="nucleotide sequence ID" value="NZ_BAAAMZ010000011.1"/>
</dbReference>
<sequence length="348" mass="37195">MTLTMPWQPNALADLSECLDLITADGTVPGGVIAHGTFDSEPSYLTSGIVAPECGDARPSPDTVYDVASLTKVLATWLLVGTSLMGGGFTLDTPVRELLTGIPAEAPGGRVTVSQILAHTSGLRADTRLDQYRNRTEPLAELIFSEDLIAEPGAGHRYINRGFILLGLALAHYRCRRLDELAAELWQQLGMTSTTYGPVPRSAQVAPTEQRLSGGPRLWGMPHDDNAALLGGVAGHAGVFTTPADLAAFATHLLSSYSSDGPLGRWLTASMQPQAEIEPGLDRGLAWILADDDQVAYHHGFTGTSLYLSPATGRYLAICTNAVYQHQDNRTRLAPLRALALKAITDEP</sequence>
<dbReference type="PANTHER" id="PTHR43283:SF11">
    <property type="entry name" value="BETA-LACTAMASE-RELATED DOMAIN-CONTAINING PROTEIN"/>
    <property type="match status" value="1"/>
</dbReference>
<dbReference type="PANTHER" id="PTHR43283">
    <property type="entry name" value="BETA-LACTAMASE-RELATED"/>
    <property type="match status" value="1"/>
</dbReference>
<evidence type="ECO:0000313" key="3">
    <source>
        <dbReference type="EMBL" id="TWF99089.1"/>
    </source>
</evidence>
<comment type="caution">
    <text evidence="3">The sequence shown here is derived from an EMBL/GenBank/DDBJ whole genome shotgun (WGS) entry which is preliminary data.</text>
</comment>
<evidence type="ECO:0000256" key="1">
    <source>
        <dbReference type="ARBA" id="ARBA00022801"/>
    </source>
</evidence>
<dbReference type="InterPro" id="IPR001466">
    <property type="entry name" value="Beta-lactam-related"/>
</dbReference>
<gene>
    <name evidence="3" type="ORF">FHX73_112925</name>
</gene>
<organism evidence="3 4">
    <name type="scientific">Kitasatospora viridis</name>
    <dbReference type="NCBI Taxonomy" id="281105"/>
    <lineage>
        <taxon>Bacteria</taxon>
        <taxon>Bacillati</taxon>
        <taxon>Actinomycetota</taxon>
        <taxon>Actinomycetes</taxon>
        <taxon>Kitasatosporales</taxon>
        <taxon>Streptomycetaceae</taxon>
        <taxon>Kitasatospora</taxon>
    </lineage>
</organism>
<protein>
    <submittedName>
        <fullName evidence="3">CubicO group peptidase (Beta-lactamase class C family)</fullName>
    </submittedName>
</protein>